<proteinExistence type="predicted"/>
<evidence type="ECO:0000313" key="3">
    <source>
        <dbReference type="Proteomes" id="UP001371391"/>
    </source>
</evidence>
<reference evidence="2 3" key="1">
    <citation type="submission" date="2024-02" db="EMBL/GenBank/DDBJ databases">
        <title>Bacteria isolated from the canopy kelp, Nereocystis luetkeana.</title>
        <authorList>
            <person name="Pfister C.A."/>
            <person name="Younker I.T."/>
            <person name="Light S.H."/>
        </authorList>
    </citation>
    <scope>NUCLEOTIDE SEQUENCE [LARGE SCALE GENOMIC DNA]</scope>
    <source>
        <strain evidence="2 3">TI.1.03</strain>
    </source>
</reference>
<keyword evidence="1" id="KW-0732">Signal</keyword>
<name>A0ABU9H505_9GAMM</name>
<dbReference type="InterPro" id="IPR011050">
    <property type="entry name" value="Pectin_lyase_fold/virulence"/>
</dbReference>
<comment type="caution">
    <text evidence="2">The sequence shown here is derived from an EMBL/GenBank/DDBJ whole genome shotgun (WGS) entry which is preliminary data.</text>
</comment>
<gene>
    <name evidence="2" type="ORF">V6257_18285</name>
</gene>
<dbReference type="Gene3D" id="2.160.20.10">
    <property type="entry name" value="Single-stranded right-handed beta-helix, Pectin lyase-like"/>
    <property type="match status" value="1"/>
</dbReference>
<protein>
    <submittedName>
        <fullName evidence="2">Right-handed parallel beta-helix repeat-containing protein</fullName>
    </submittedName>
</protein>
<dbReference type="InterPro" id="IPR012334">
    <property type="entry name" value="Pectin_lyas_fold"/>
</dbReference>
<dbReference type="SUPFAM" id="SSF51126">
    <property type="entry name" value="Pectin lyase-like"/>
    <property type="match status" value="1"/>
</dbReference>
<evidence type="ECO:0000256" key="1">
    <source>
        <dbReference type="SAM" id="SignalP"/>
    </source>
</evidence>
<dbReference type="SMART" id="SM00710">
    <property type="entry name" value="PbH1"/>
    <property type="match status" value="7"/>
</dbReference>
<keyword evidence="3" id="KW-1185">Reference proteome</keyword>
<accession>A0ABU9H505</accession>
<sequence length="384" mass="43357">MLKIIFFNLFIFFSVSVFSNQDSIIPNDGIDDSQSLKELILSTPEEGELVIQKPGTYDICSTIGLSDLNKIKISAKSGVILKKCKNFDGEYIINIYHSNLISIEGFTFIGLTENPDNYVWGEQGVLIAGSSDISVDHNQFFNFGDAALRVTSSRWSSDTSPINSFRVIVKNNYFRNVTQVTTTHPWSKNYGGTQDITFRNNVFENIKGSLKLASRKPVSKALIEYNTFRNMKSTAIELVYYSDVEVIGNTFVDVKKFTLNAFANNPSNVDIPINWGNITFSNNSIINAKGGIRIKSDGHNELVDERYIEGIHILNNHFLDVDMTIYSENKYKNVINFLSDGIKEFSSSTVENNLYNLQLDVNFLRKENVVSDKNNISIEKNDTK</sequence>
<organism evidence="2 3">
    <name type="scientific">Pseudoalteromonas issachenkonii</name>
    <dbReference type="NCBI Taxonomy" id="152297"/>
    <lineage>
        <taxon>Bacteria</taxon>
        <taxon>Pseudomonadati</taxon>
        <taxon>Pseudomonadota</taxon>
        <taxon>Gammaproteobacteria</taxon>
        <taxon>Alteromonadales</taxon>
        <taxon>Pseudoalteromonadaceae</taxon>
        <taxon>Pseudoalteromonas</taxon>
    </lineage>
</organism>
<dbReference type="EMBL" id="JBAKAW010000020">
    <property type="protein sequence ID" value="MEL0656974.1"/>
    <property type="molecule type" value="Genomic_DNA"/>
</dbReference>
<dbReference type="InterPro" id="IPR006626">
    <property type="entry name" value="PbH1"/>
</dbReference>
<feature type="signal peptide" evidence="1">
    <location>
        <begin position="1"/>
        <end position="19"/>
    </location>
</feature>
<dbReference type="RefSeq" id="WP_341603869.1">
    <property type="nucleotide sequence ID" value="NZ_JBAKAW010000020.1"/>
</dbReference>
<evidence type="ECO:0000313" key="2">
    <source>
        <dbReference type="EMBL" id="MEL0656974.1"/>
    </source>
</evidence>
<dbReference type="Proteomes" id="UP001371391">
    <property type="component" value="Unassembled WGS sequence"/>
</dbReference>
<feature type="chain" id="PRO_5045177189" evidence="1">
    <location>
        <begin position="20"/>
        <end position="384"/>
    </location>
</feature>